<comment type="function">
    <text evidence="2">Hydrolyzes RNA 2',3'-cyclic phosphodiester to an RNA 2'-phosphomonoester.</text>
</comment>
<dbReference type="NCBIfam" id="TIGR02258">
    <property type="entry name" value="2_5_ligase"/>
    <property type="match status" value="1"/>
</dbReference>
<evidence type="ECO:0000256" key="2">
    <source>
        <dbReference type="HAMAP-Rule" id="MF_01940"/>
    </source>
</evidence>
<feature type="active site" description="Proton donor" evidence="2">
    <location>
        <position position="44"/>
    </location>
</feature>
<dbReference type="EMBL" id="FRDN01000008">
    <property type="protein sequence ID" value="SHN75582.1"/>
    <property type="molecule type" value="Genomic_DNA"/>
</dbReference>
<dbReference type="InterPro" id="IPR004175">
    <property type="entry name" value="RNA_CPDase"/>
</dbReference>
<dbReference type="Gene3D" id="3.90.1140.10">
    <property type="entry name" value="Cyclic phosphodiesterase"/>
    <property type="match status" value="1"/>
</dbReference>
<dbReference type="PANTHER" id="PTHR35561:SF1">
    <property type="entry name" value="RNA 2',3'-CYCLIC PHOSPHODIESTERASE"/>
    <property type="match status" value="1"/>
</dbReference>
<dbReference type="GO" id="GO:0004113">
    <property type="term" value="F:2',3'-cyclic-nucleotide 3'-phosphodiesterase activity"/>
    <property type="evidence" value="ECO:0007669"/>
    <property type="project" value="InterPro"/>
</dbReference>
<proteinExistence type="inferred from homology"/>
<sequence>MDQNIRAFVGIDFAEKVKDQIHELQQKLKGYARKGRWKGRDNFHLTLKFLAQISFAQKVQIDESLQSLCRKERPLNLELKGLGVFGGKEPYRVLWLGLAGDIQDLGALHKKVDQALAPLGFPPEKRPFNPHITLGQDIVLARGFEEIQAEVGGFEFTPIHAERIHLFKSEQVRFKRIYTTIADYPLG</sequence>
<dbReference type="HAMAP" id="MF_01940">
    <property type="entry name" value="RNA_CPDase"/>
    <property type="match status" value="1"/>
</dbReference>
<accession>A0A1M7TXU3</accession>
<dbReference type="AlphaFoldDB" id="A0A1M7TXU3"/>
<dbReference type="STRING" id="1121395.SAMN02745215_02702"/>
<dbReference type="InterPro" id="IPR009097">
    <property type="entry name" value="Cyclic_Pdiesterase"/>
</dbReference>
<comment type="similarity">
    <text evidence="2">Belongs to the 2H phosphoesterase superfamily. ThpR family.</text>
</comment>
<organism evidence="4 5">
    <name type="scientific">Desulfitobacterium chlororespirans DSM 11544</name>
    <dbReference type="NCBI Taxonomy" id="1121395"/>
    <lineage>
        <taxon>Bacteria</taxon>
        <taxon>Bacillati</taxon>
        <taxon>Bacillota</taxon>
        <taxon>Clostridia</taxon>
        <taxon>Eubacteriales</taxon>
        <taxon>Desulfitobacteriaceae</taxon>
        <taxon>Desulfitobacterium</taxon>
    </lineage>
</organism>
<dbReference type="SUPFAM" id="SSF55144">
    <property type="entry name" value="LigT-like"/>
    <property type="match status" value="1"/>
</dbReference>
<dbReference type="RefSeq" id="WP_242954655.1">
    <property type="nucleotide sequence ID" value="NZ_FRDN01000008.1"/>
</dbReference>
<evidence type="ECO:0000259" key="3">
    <source>
        <dbReference type="Pfam" id="PF02834"/>
    </source>
</evidence>
<dbReference type="GO" id="GO:0008664">
    <property type="term" value="F:RNA 2',3'-cyclic 3'-phosphodiesterase activity"/>
    <property type="evidence" value="ECO:0007669"/>
    <property type="project" value="UniProtKB-EC"/>
</dbReference>
<dbReference type="EC" id="3.1.4.58" evidence="2"/>
<comment type="catalytic activity">
    <reaction evidence="2">
        <text>a 3'-end 2',3'-cyclophospho-ribonucleotide-RNA + H2O = a 3'-end 2'-phospho-ribonucleotide-RNA + H(+)</text>
        <dbReference type="Rhea" id="RHEA:11828"/>
        <dbReference type="Rhea" id="RHEA-COMP:10464"/>
        <dbReference type="Rhea" id="RHEA-COMP:17353"/>
        <dbReference type="ChEBI" id="CHEBI:15377"/>
        <dbReference type="ChEBI" id="CHEBI:15378"/>
        <dbReference type="ChEBI" id="CHEBI:83064"/>
        <dbReference type="ChEBI" id="CHEBI:173113"/>
        <dbReference type="EC" id="3.1.4.58"/>
    </reaction>
</comment>
<feature type="short sequence motif" description="HXTX 2" evidence="2">
    <location>
        <begin position="131"/>
        <end position="134"/>
    </location>
</feature>
<gene>
    <name evidence="4" type="ORF">SAMN02745215_02702</name>
</gene>
<evidence type="ECO:0000256" key="1">
    <source>
        <dbReference type="ARBA" id="ARBA00022801"/>
    </source>
</evidence>
<protein>
    <recommendedName>
        <fullName evidence="2">RNA 2',3'-cyclic phosphodiesterase</fullName>
        <shortName evidence="2">RNA 2',3'-CPDase</shortName>
        <ecNumber evidence="2">3.1.4.58</ecNumber>
    </recommendedName>
</protein>
<feature type="short sequence motif" description="HXTX 1" evidence="2">
    <location>
        <begin position="44"/>
        <end position="47"/>
    </location>
</feature>
<dbReference type="InterPro" id="IPR014051">
    <property type="entry name" value="Phosphoesterase_HXTX"/>
</dbReference>
<keyword evidence="1 2" id="KW-0378">Hydrolase</keyword>
<feature type="domain" description="Phosphoesterase HXTX" evidence="3">
    <location>
        <begin position="13"/>
        <end position="95"/>
    </location>
</feature>
<keyword evidence="5" id="KW-1185">Reference proteome</keyword>
<dbReference type="Proteomes" id="UP000184010">
    <property type="component" value="Unassembled WGS sequence"/>
</dbReference>
<evidence type="ECO:0000313" key="4">
    <source>
        <dbReference type="EMBL" id="SHN75582.1"/>
    </source>
</evidence>
<keyword evidence="4" id="KW-0436">Ligase</keyword>
<feature type="domain" description="Phosphoesterase HXTX" evidence="3">
    <location>
        <begin position="103"/>
        <end position="171"/>
    </location>
</feature>
<evidence type="ECO:0000313" key="5">
    <source>
        <dbReference type="Proteomes" id="UP000184010"/>
    </source>
</evidence>
<name>A0A1M7TXU3_9FIRM</name>
<dbReference type="Pfam" id="PF02834">
    <property type="entry name" value="LigT_PEase"/>
    <property type="match status" value="2"/>
</dbReference>
<dbReference type="GO" id="GO:0016874">
    <property type="term" value="F:ligase activity"/>
    <property type="evidence" value="ECO:0007669"/>
    <property type="project" value="UniProtKB-KW"/>
</dbReference>
<feature type="active site" description="Proton acceptor" evidence="2">
    <location>
        <position position="131"/>
    </location>
</feature>
<reference evidence="5" key="1">
    <citation type="submission" date="2016-12" db="EMBL/GenBank/DDBJ databases">
        <authorList>
            <person name="Varghese N."/>
            <person name="Submissions S."/>
        </authorList>
    </citation>
    <scope>NUCLEOTIDE SEQUENCE [LARGE SCALE GENOMIC DNA]</scope>
    <source>
        <strain evidence="5">DSM 11544</strain>
    </source>
</reference>
<dbReference type="PANTHER" id="PTHR35561">
    <property type="entry name" value="RNA 2',3'-CYCLIC PHOSPHODIESTERASE"/>
    <property type="match status" value="1"/>
</dbReference>